<sequence>MKLLYFGDVVGKPGRAALTRLVPELRKQYAVDLVLANIENSAHGFGFSPEVVAELEACGVDLFSTGNHAWKNGEGVRMLEKNPKQVVVPENYLDPLPGRGYTELEVNGTKVVLLNLIGEVFMEGRTQSPFRTFDRILEKVGPEALMLVDFHAEATGEKRVMSWYIDGRASLLVGTHTHVPTADAHIMPLGLAYVTDLGMCGATESSLGMNKDLALKKVADELDVRLEPPTEPTTVTACGILVDIDEVTKLATKIERIDREVTL</sequence>
<dbReference type="Pfam" id="PF13277">
    <property type="entry name" value="YmdB"/>
    <property type="match status" value="1"/>
</dbReference>
<dbReference type="EMBL" id="PFGC01000050">
    <property type="protein sequence ID" value="PIW36494.1"/>
    <property type="molecule type" value="Genomic_DNA"/>
</dbReference>
<dbReference type="PANTHER" id="PTHR36303:SF1">
    <property type="entry name" value="2',3'-CYCLIC-NUCLEOTIDE 2'-PHOSPHODIESTERASE"/>
    <property type="match status" value="1"/>
</dbReference>
<feature type="binding site" evidence="2">
    <location>
        <position position="39"/>
    </location>
    <ligand>
        <name>Fe cation</name>
        <dbReference type="ChEBI" id="CHEBI:24875"/>
        <label>2</label>
    </ligand>
</feature>
<dbReference type="InterPro" id="IPR005235">
    <property type="entry name" value="YmdB-like"/>
</dbReference>
<dbReference type="GO" id="GO:0004113">
    <property type="term" value="F:2',3'-cyclic-nucleotide 3'-phosphodiesterase activity"/>
    <property type="evidence" value="ECO:0007669"/>
    <property type="project" value="TreeGrafter"/>
</dbReference>
<dbReference type="GO" id="GO:0046872">
    <property type="term" value="F:metal ion binding"/>
    <property type="evidence" value="ECO:0007669"/>
    <property type="project" value="UniProtKB-KW"/>
</dbReference>
<evidence type="ECO:0000313" key="3">
    <source>
        <dbReference type="EMBL" id="PIW36494.1"/>
    </source>
</evidence>
<feature type="active site" description="Proton donor" evidence="1">
    <location>
        <position position="68"/>
    </location>
</feature>
<feature type="binding site" evidence="2">
    <location>
        <position position="8"/>
    </location>
    <ligand>
        <name>Fe cation</name>
        <dbReference type="ChEBI" id="CHEBI:24875"/>
        <label>1</label>
    </ligand>
</feature>
<feature type="binding site" evidence="2">
    <location>
        <position position="178"/>
    </location>
    <ligand>
        <name>Fe cation</name>
        <dbReference type="ChEBI" id="CHEBI:24875"/>
        <label>1</label>
    </ligand>
</feature>
<dbReference type="Proteomes" id="UP000230292">
    <property type="component" value="Unassembled WGS sequence"/>
</dbReference>
<protein>
    <submittedName>
        <fullName evidence="3">Metallophosphoesterase</fullName>
    </submittedName>
</protein>
<reference evidence="3 4" key="1">
    <citation type="submission" date="2017-09" db="EMBL/GenBank/DDBJ databases">
        <title>Depth-based differentiation of microbial function through sediment-hosted aquifers and enrichment of novel symbionts in the deep terrestrial subsurface.</title>
        <authorList>
            <person name="Probst A.J."/>
            <person name="Ladd B."/>
            <person name="Jarett J.K."/>
            <person name="Geller-Mcgrath D.E."/>
            <person name="Sieber C.M."/>
            <person name="Emerson J.B."/>
            <person name="Anantharaman K."/>
            <person name="Thomas B.C."/>
            <person name="Malmstrom R."/>
            <person name="Stieglmeier M."/>
            <person name="Klingl A."/>
            <person name="Woyke T."/>
            <person name="Ryan C.M."/>
            <person name="Banfield J.F."/>
        </authorList>
    </citation>
    <scope>NUCLEOTIDE SEQUENCE [LARGE SCALE GENOMIC DNA]</scope>
    <source>
        <strain evidence="3">CG15_BIG_FIL_POST_REV_8_21_14_020_45_12</strain>
    </source>
</reference>
<evidence type="ECO:0000313" key="4">
    <source>
        <dbReference type="Proteomes" id="UP000230292"/>
    </source>
</evidence>
<dbReference type="InterPro" id="IPR029052">
    <property type="entry name" value="Metallo-depent_PP-like"/>
</dbReference>
<proteinExistence type="predicted"/>
<evidence type="ECO:0000256" key="2">
    <source>
        <dbReference type="PIRSR" id="PIRSR004789-51"/>
    </source>
</evidence>
<feature type="binding site" evidence="2">
    <location>
        <position position="67"/>
    </location>
    <ligand>
        <name>Fe cation</name>
        <dbReference type="ChEBI" id="CHEBI:24875"/>
        <label>2</label>
    </ligand>
</feature>
<dbReference type="SUPFAM" id="SSF56300">
    <property type="entry name" value="Metallo-dependent phosphatases"/>
    <property type="match status" value="1"/>
</dbReference>
<accession>A0A2M7H2T1</accession>
<dbReference type="PANTHER" id="PTHR36303">
    <property type="entry name" value="2',3'-CYCLIC-NUCLEOTIDE 2'-PHOSPHODIESTERASE"/>
    <property type="match status" value="1"/>
</dbReference>
<comment type="caution">
    <text evidence="3">The sequence shown here is derived from an EMBL/GenBank/DDBJ whole genome shotgun (WGS) entry which is preliminary data.</text>
</comment>
<keyword evidence="2" id="KW-0479">Metal-binding</keyword>
<gene>
    <name evidence="3" type="ORF">COW24_04765</name>
</gene>
<feature type="binding site" evidence="2">
    <location>
        <position position="151"/>
    </location>
    <ligand>
        <name>Fe cation</name>
        <dbReference type="ChEBI" id="CHEBI:24875"/>
        <label>2</label>
    </ligand>
</feature>
<dbReference type="AlphaFoldDB" id="A0A2M7H2T1"/>
<name>A0A2M7H2T1_9BACT</name>
<feature type="binding site" evidence="2">
    <location>
        <position position="176"/>
    </location>
    <ligand>
        <name>Fe cation</name>
        <dbReference type="ChEBI" id="CHEBI:24875"/>
        <label>2</label>
    </ligand>
</feature>
<dbReference type="Gene3D" id="3.60.21.10">
    <property type="match status" value="1"/>
</dbReference>
<evidence type="ECO:0000256" key="1">
    <source>
        <dbReference type="PIRSR" id="PIRSR004789-50"/>
    </source>
</evidence>
<feature type="binding site" evidence="2">
    <location>
        <position position="39"/>
    </location>
    <ligand>
        <name>Fe cation</name>
        <dbReference type="ChEBI" id="CHEBI:24875"/>
        <label>1</label>
    </ligand>
</feature>
<feature type="binding site" evidence="2">
    <location>
        <position position="40"/>
    </location>
    <ligand>
        <name>Fe cation</name>
        <dbReference type="ChEBI" id="CHEBI:24875"/>
        <label>1</label>
    </ligand>
</feature>
<dbReference type="PIRSF" id="PIRSF004789">
    <property type="entry name" value="DR1281"/>
    <property type="match status" value="1"/>
</dbReference>
<organism evidence="3 4">
    <name type="scientific">Candidatus Kerfeldbacteria bacterium CG15_BIG_FIL_POST_REV_8_21_14_020_45_12</name>
    <dbReference type="NCBI Taxonomy" id="2014247"/>
    <lineage>
        <taxon>Bacteria</taxon>
        <taxon>Candidatus Kerfeldiibacteriota</taxon>
    </lineage>
</organism>